<organism evidence="10 11">
    <name type="scientific">Smittium culicis</name>
    <dbReference type="NCBI Taxonomy" id="133412"/>
    <lineage>
        <taxon>Eukaryota</taxon>
        <taxon>Fungi</taxon>
        <taxon>Fungi incertae sedis</taxon>
        <taxon>Zoopagomycota</taxon>
        <taxon>Kickxellomycotina</taxon>
        <taxon>Harpellomycetes</taxon>
        <taxon>Harpellales</taxon>
        <taxon>Legeriomycetaceae</taxon>
        <taxon>Smittium</taxon>
    </lineage>
</organism>
<dbReference type="GO" id="GO:0005743">
    <property type="term" value="C:mitochondrial inner membrane"/>
    <property type="evidence" value="ECO:0007669"/>
    <property type="project" value="UniProtKB-SubCell"/>
</dbReference>
<gene>
    <name evidence="10" type="ORF">AYI70_g10370</name>
</gene>
<keyword evidence="8" id="KW-0472">Membrane</keyword>
<dbReference type="Pfam" id="PF05347">
    <property type="entry name" value="Complex1_LYR"/>
    <property type="match status" value="1"/>
</dbReference>
<keyword evidence="5" id="KW-0999">Mitochondrion inner membrane</keyword>
<dbReference type="InterPro" id="IPR016488">
    <property type="entry name" value="NADH_Ub_cplx-1_asu_su-6"/>
</dbReference>
<evidence type="ECO:0000256" key="6">
    <source>
        <dbReference type="ARBA" id="ARBA00022982"/>
    </source>
</evidence>
<feature type="domain" description="Complex 1 LYR protein" evidence="9">
    <location>
        <begin position="21"/>
        <end position="81"/>
    </location>
</feature>
<accession>A0A1R1X6Z9</accession>
<dbReference type="PANTHER" id="PTHR12964">
    <property type="entry name" value="NADH-UBIQUINONE OXIDOREDUCTASE B14 SUBUNIT"/>
    <property type="match status" value="1"/>
</dbReference>
<dbReference type="GO" id="GO:0045271">
    <property type="term" value="C:respiratory chain complex I"/>
    <property type="evidence" value="ECO:0007669"/>
    <property type="project" value="InterPro"/>
</dbReference>
<proteinExistence type="inferred from homology"/>
<keyword evidence="7" id="KW-0496">Mitochondrion</keyword>
<comment type="subcellular location">
    <subcellularLocation>
        <location evidence="1">Mitochondrion inner membrane</location>
        <topology evidence="1">Peripheral membrane protein</topology>
        <orientation evidence="1">Matrix side</orientation>
    </subcellularLocation>
</comment>
<evidence type="ECO:0000256" key="2">
    <source>
        <dbReference type="ARBA" id="ARBA00009508"/>
    </source>
</evidence>
<keyword evidence="11" id="KW-1185">Reference proteome</keyword>
<keyword evidence="10" id="KW-0830">Ubiquinone</keyword>
<comment type="caution">
    <text evidence="10">The sequence shown here is derived from an EMBL/GenBank/DDBJ whole genome shotgun (WGS) entry which is preliminary data.</text>
</comment>
<dbReference type="InterPro" id="IPR045299">
    <property type="entry name" value="Complex1_LYR_NDUFA6_LYRM6"/>
</dbReference>
<protein>
    <submittedName>
        <fullName evidence="10">NADH-ubiquinone oxidoreductase</fullName>
    </submittedName>
</protein>
<evidence type="ECO:0000313" key="11">
    <source>
        <dbReference type="Proteomes" id="UP000187283"/>
    </source>
</evidence>
<keyword evidence="6" id="KW-0249">Electron transport</keyword>
<sequence length="130" mass="14871">MPVISPAVSTFSKTKAATRLRTIHLYRRWQKAVPTIIIDYRLSIPQSEVRAKVRSEFEKKRHLTDLPSINIALFKGNAEFEETLNCWKQVNHVYNYFTTPAIPITSQHHIDAPTSNINSSFVGKFLSGQN</sequence>
<dbReference type="PANTHER" id="PTHR12964:SF0">
    <property type="entry name" value="NADH DEHYDROGENASE [UBIQUINONE] 1 ALPHA SUBCOMPLEX SUBUNIT 6"/>
    <property type="match status" value="1"/>
</dbReference>
<dbReference type="CDD" id="cd20266">
    <property type="entry name" value="Complex1_LYR_NDUFA6_LYRM6"/>
    <property type="match status" value="1"/>
</dbReference>
<keyword evidence="3" id="KW-0813">Transport</keyword>
<keyword evidence="4" id="KW-0679">Respiratory chain</keyword>
<comment type="similarity">
    <text evidence="2">Belongs to the complex I LYR family.</text>
</comment>
<evidence type="ECO:0000256" key="8">
    <source>
        <dbReference type="ARBA" id="ARBA00023136"/>
    </source>
</evidence>
<dbReference type="GO" id="GO:0006979">
    <property type="term" value="P:response to oxidative stress"/>
    <property type="evidence" value="ECO:0007669"/>
    <property type="project" value="TreeGrafter"/>
</dbReference>
<dbReference type="STRING" id="133412.A0A1R1X6Z9"/>
<dbReference type="Proteomes" id="UP000187283">
    <property type="component" value="Unassembled WGS sequence"/>
</dbReference>
<evidence type="ECO:0000313" key="10">
    <source>
        <dbReference type="EMBL" id="OMJ10370.1"/>
    </source>
</evidence>
<reference evidence="10 11" key="1">
    <citation type="submission" date="2017-01" db="EMBL/GenBank/DDBJ databases">
        <authorList>
            <person name="Mah S.A."/>
            <person name="Swanson W.J."/>
            <person name="Moy G.W."/>
            <person name="Vacquier V.D."/>
        </authorList>
    </citation>
    <scope>NUCLEOTIDE SEQUENCE [LARGE SCALE GENOMIC DNA]</scope>
    <source>
        <strain evidence="10 11">GSMNP</strain>
    </source>
</reference>
<evidence type="ECO:0000256" key="7">
    <source>
        <dbReference type="ARBA" id="ARBA00023128"/>
    </source>
</evidence>
<evidence type="ECO:0000256" key="4">
    <source>
        <dbReference type="ARBA" id="ARBA00022660"/>
    </source>
</evidence>
<dbReference type="InterPro" id="IPR008011">
    <property type="entry name" value="Complex1_LYR_dom"/>
</dbReference>
<evidence type="ECO:0000256" key="5">
    <source>
        <dbReference type="ARBA" id="ARBA00022792"/>
    </source>
</evidence>
<dbReference type="OrthoDB" id="14535at2759"/>
<dbReference type="AlphaFoldDB" id="A0A1R1X6Z9"/>
<name>A0A1R1X6Z9_9FUNG</name>
<evidence type="ECO:0000259" key="9">
    <source>
        <dbReference type="Pfam" id="PF05347"/>
    </source>
</evidence>
<dbReference type="EMBL" id="LSSN01005036">
    <property type="protein sequence ID" value="OMJ10370.1"/>
    <property type="molecule type" value="Genomic_DNA"/>
</dbReference>
<evidence type="ECO:0000256" key="3">
    <source>
        <dbReference type="ARBA" id="ARBA00022448"/>
    </source>
</evidence>
<evidence type="ECO:0000256" key="1">
    <source>
        <dbReference type="ARBA" id="ARBA00004443"/>
    </source>
</evidence>